<keyword evidence="3 6" id="KW-0812">Transmembrane</keyword>
<dbReference type="AlphaFoldDB" id="A0A0G1N5E6"/>
<name>A0A0G1N5E6_9BACT</name>
<evidence type="ECO:0000256" key="1">
    <source>
        <dbReference type="ARBA" id="ARBA00004651"/>
    </source>
</evidence>
<feature type="transmembrane region" description="Helical" evidence="6">
    <location>
        <begin position="65"/>
        <end position="85"/>
    </location>
</feature>
<evidence type="ECO:0000256" key="4">
    <source>
        <dbReference type="ARBA" id="ARBA00022989"/>
    </source>
</evidence>
<evidence type="ECO:0000313" key="9">
    <source>
        <dbReference type="Proteomes" id="UP000034727"/>
    </source>
</evidence>
<dbReference type="PANTHER" id="PTHR42709:SF6">
    <property type="entry name" value="UNDECAPRENYL PHOSPHATE TRANSPORTER A"/>
    <property type="match status" value="1"/>
</dbReference>
<evidence type="ECO:0000256" key="2">
    <source>
        <dbReference type="ARBA" id="ARBA00022475"/>
    </source>
</evidence>
<protein>
    <recommendedName>
        <fullName evidence="7">VTT domain-containing protein</fullName>
    </recommendedName>
</protein>
<dbReference type="Pfam" id="PF09335">
    <property type="entry name" value="VTT_dom"/>
    <property type="match status" value="1"/>
</dbReference>
<sequence>MKYYFKLLSLPLSLLVFFISVFVVWRLFDLPPSDILAEYVGKWFGAYGLVALLISATIEGMLLFGGYFPGVFVIFVSVIVANSISEAITRIAVGTLGLFVAHMFNYLLGRYGWYRILAKFGLKSSIEEASNKLVKRGPIAIFSSYWMPSISALTDTAAGILQMPFKKFVIYSFLSMVFWNTLAGVMVYFVGNGALLLVGSGGTTELLIQFSVVAIWIIILLVIDFRKRRMSGGTDGDAANSKIGII</sequence>
<organism evidence="8 9">
    <name type="scientific">Candidatus Jorgensenbacteria bacterium GW2011_GWA2_45_9</name>
    <dbReference type="NCBI Taxonomy" id="1618663"/>
    <lineage>
        <taxon>Bacteria</taxon>
        <taxon>Candidatus Joergenseniibacteriota</taxon>
    </lineage>
</organism>
<keyword evidence="2" id="KW-1003">Cell membrane</keyword>
<dbReference type="InterPro" id="IPR051311">
    <property type="entry name" value="DedA_domain"/>
</dbReference>
<feature type="domain" description="VTT" evidence="7">
    <location>
        <begin position="69"/>
        <end position="188"/>
    </location>
</feature>
<feature type="transmembrane region" description="Helical" evidence="6">
    <location>
        <begin position="206"/>
        <end position="223"/>
    </location>
</feature>
<feature type="transmembrane region" description="Helical" evidence="6">
    <location>
        <begin position="7"/>
        <end position="28"/>
    </location>
</feature>
<feature type="transmembrane region" description="Helical" evidence="6">
    <location>
        <begin position="91"/>
        <end position="109"/>
    </location>
</feature>
<feature type="transmembrane region" description="Helical" evidence="6">
    <location>
        <begin position="168"/>
        <end position="191"/>
    </location>
</feature>
<comment type="caution">
    <text evidence="8">The sequence shown here is derived from an EMBL/GenBank/DDBJ whole genome shotgun (WGS) entry which is preliminary data.</text>
</comment>
<evidence type="ECO:0000256" key="3">
    <source>
        <dbReference type="ARBA" id="ARBA00022692"/>
    </source>
</evidence>
<keyword evidence="4 6" id="KW-1133">Transmembrane helix</keyword>
<gene>
    <name evidence="8" type="ORF">UX22_C0002G0028</name>
</gene>
<dbReference type="InterPro" id="IPR032816">
    <property type="entry name" value="VTT_dom"/>
</dbReference>
<evidence type="ECO:0000259" key="7">
    <source>
        <dbReference type="Pfam" id="PF09335"/>
    </source>
</evidence>
<dbReference type="GO" id="GO:0005886">
    <property type="term" value="C:plasma membrane"/>
    <property type="evidence" value="ECO:0007669"/>
    <property type="project" value="UniProtKB-SubCell"/>
</dbReference>
<reference evidence="8 9" key="1">
    <citation type="journal article" date="2015" name="Nature">
        <title>rRNA introns, odd ribosomes, and small enigmatic genomes across a large radiation of phyla.</title>
        <authorList>
            <person name="Brown C.T."/>
            <person name="Hug L.A."/>
            <person name="Thomas B.C."/>
            <person name="Sharon I."/>
            <person name="Castelle C.J."/>
            <person name="Singh A."/>
            <person name="Wilkins M.J."/>
            <person name="Williams K.H."/>
            <person name="Banfield J.F."/>
        </authorList>
    </citation>
    <scope>NUCLEOTIDE SEQUENCE [LARGE SCALE GENOMIC DNA]</scope>
</reference>
<dbReference type="Proteomes" id="UP000034727">
    <property type="component" value="Unassembled WGS sequence"/>
</dbReference>
<keyword evidence="5 6" id="KW-0472">Membrane</keyword>
<proteinExistence type="predicted"/>
<dbReference type="PANTHER" id="PTHR42709">
    <property type="entry name" value="ALKALINE PHOSPHATASE LIKE PROTEIN"/>
    <property type="match status" value="1"/>
</dbReference>
<dbReference type="EMBL" id="LCLJ01000002">
    <property type="protein sequence ID" value="KKU15836.1"/>
    <property type="molecule type" value="Genomic_DNA"/>
</dbReference>
<evidence type="ECO:0000256" key="6">
    <source>
        <dbReference type="SAM" id="Phobius"/>
    </source>
</evidence>
<evidence type="ECO:0000256" key="5">
    <source>
        <dbReference type="ARBA" id="ARBA00023136"/>
    </source>
</evidence>
<evidence type="ECO:0000313" key="8">
    <source>
        <dbReference type="EMBL" id="KKU15836.1"/>
    </source>
</evidence>
<feature type="transmembrane region" description="Helical" evidence="6">
    <location>
        <begin position="40"/>
        <end position="58"/>
    </location>
</feature>
<comment type="subcellular location">
    <subcellularLocation>
        <location evidence="1">Cell membrane</location>
        <topology evidence="1">Multi-pass membrane protein</topology>
    </subcellularLocation>
</comment>
<accession>A0A0G1N5E6</accession>